<dbReference type="AlphaFoldDB" id="A0A4V1BM70"/>
<name>A0A4V1BM70_9ACTN</name>
<dbReference type="KEGG" id="nsn:EXE58_07655"/>
<keyword evidence="2" id="KW-1185">Reference proteome</keyword>
<dbReference type="RefSeq" id="WP_135267334.1">
    <property type="nucleotide sequence ID" value="NZ_CP038436.1"/>
</dbReference>
<sequence length="343" mass="38206">MPRHRWDPIAPRVRVVHPRRVGEGLTPDQARGGRWVRTACGLYVPVGTDRGPAQQRIVEESARLPPHAAVTGWASCLLHGAAWFDGLGTDGVSRLPVGVAVGPRGGVRRHAGIAVSFERLPEWEVWTRYGVRVTRPERAVFDEMRRHGEREALVVLESALAGRITSLERLTAYASTHRSARRSAVVMWALPRARGRARSPMEVRVRTVAEEDAGWSRLMVNRVVIDGQGRRIGEVDLVEAGMEAAIEVDGADHRDGRRQARDITKEEALRQAGFEVTRATGHQALDPLALAARLVAVRRRAQSRRPGPRRWRLAPETFDLDAWLCAREATAMLWEHPPEQLSG</sequence>
<gene>
    <name evidence="1" type="ORF">EXE58_07655</name>
</gene>
<proteinExistence type="predicted"/>
<dbReference type="EMBL" id="CP038436">
    <property type="protein sequence ID" value="QBX55342.1"/>
    <property type="molecule type" value="Genomic_DNA"/>
</dbReference>
<organism evidence="1 2">
    <name type="scientific">Nocardioides seonyuensis</name>
    <dbReference type="NCBI Taxonomy" id="2518371"/>
    <lineage>
        <taxon>Bacteria</taxon>
        <taxon>Bacillati</taxon>
        <taxon>Actinomycetota</taxon>
        <taxon>Actinomycetes</taxon>
        <taxon>Propionibacteriales</taxon>
        <taxon>Nocardioidaceae</taxon>
        <taxon>Nocardioides</taxon>
    </lineage>
</organism>
<dbReference type="Proteomes" id="UP000294853">
    <property type="component" value="Chromosome"/>
</dbReference>
<evidence type="ECO:0000313" key="1">
    <source>
        <dbReference type="EMBL" id="QBX55342.1"/>
    </source>
</evidence>
<accession>A0A4V1BM70</accession>
<protein>
    <recommendedName>
        <fullName evidence="3">DUF559 domain-containing protein</fullName>
    </recommendedName>
</protein>
<dbReference type="OrthoDB" id="3771067at2"/>
<evidence type="ECO:0000313" key="2">
    <source>
        <dbReference type="Proteomes" id="UP000294853"/>
    </source>
</evidence>
<evidence type="ECO:0008006" key="3">
    <source>
        <dbReference type="Google" id="ProtNLM"/>
    </source>
</evidence>
<reference evidence="1 2" key="1">
    <citation type="submission" date="2019-03" db="EMBL/GenBank/DDBJ databases">
        <title>Three New Species of Nocardioides, Nocardioides euryhalodurans sp. nov., Nocardioides seonyuensis sp. nov. and Nocardioides eburneoflavus sp. nov. Iolated from Soil.</title>
        <authorList>
            <person name="Roh S.G."/>
            <person name="Lee C."/>
            <person name="Kim M.-K."/>
            <person name="Kim S.B."/>
        </authorList>
    </citation>
    <scope>NUCLEOTIDE SEQUENCE [LARGE SCALE GENOMIC DNA]</scope>
    <source>
        <strain evidence="1 2">MMS17-SY207-3</strain>
    </source>
</reference>